<dbReference type="AlphaFoldDB" id="A0A4E0RTU2"/>
<protein>
    <submittedName>
        <fullName evidence="1">Uncharacterized protein</fullName>
    </submittedName>
</protein>
<evidence type="ECO:0000313" key="1">
    <source>
        <dbReference type="EMBL" id="THD24187.1"/>
    </source>
</evidence>
<reference evidence="1" key="1">
    <citation type="submission" date="2019-03" db="EMBL/GenBank/DDBJ databases">
        <title>Improved annotation for the trematode Fasciola hepatica.</title>
        <authorList>
            <person name="Choi Y.-J."/>
            <person name="Martin J."/>
            <person name="Mitreva M."/>
        </authorList>
    </citation>
    <scope>NUCLEOTIDE SEQUENCE [LARGE SCALE GENOMIC DNA]</scope>
</reference>
<sequence>DQVIVIPIISPDGDGDKLKLDLISRNRCFGPYYHVKLEKPNGEVIERWVSESAAVLSNVTCAPCNLTVSVPNATNPVSPSEPVEVWFGLIQLVANVELETATIGWEIPRKSLSGYAIHVELNGVTVQTILLDHHIDQHKGTHNQTVSVCGTMQVKLKKDDEVVSETLIEIKPKEKYVDVSNIKYDTLLKRLIMDLAENQECLKDDLLVQLTVQSDNINEYPVVNGKYSQIPGYVLCLPCKLIVKLAERTPWKLEPSGEFEQFLVSSEFIASMYDHCLERFAFS</sequence>
<dbReference type="Proteomes" id="UP000230066">
    <property type="component" value="Unassembled WGS sequence"/>
</dbReference>
<comment type="caution">
    <text evidence="1">The sequence shown here is derived from an EMBL/GenBank/DDBJ whole genome shotgun (WGS) entry which is preliminary data.</text>
</comment>
<name>A0A4E0RTU2_FASHE</name>
<feature type="non-terminal residue" evidence="1">
    <location>
        <position position="1"/>
    </location>
</feature>
<keyword evidence="2" id="KW-1185">Reference proteome</keyword>
<dbReference type="EMBL" id="JXXN02001735">
    <property type="protein sequence ID" value="THD24187.1"/>
    <property type="molecule type" value="Genomic_DNA"/>
</dbReference>
<proteinExistence type="predicted"/>
<accession>A0A4E0RTU2</accession>
<organism evidence="1 2">
    <name type="scientific">Fasciola hepatica</name>
    <name type="common">Liver fluke</name>
    <dbReference type="NCBI Taxonomy" id="6192"/>
    <lineage>
        <taxon>Eukaryota</taxon>
        <taxon>Metazoa</taxon>
        <taxon>Spiralia</taxon>
        <taxon>Lophotrochozoa</taxon>
        <taxon>Platyhelminthes</taxon>
        <taxon>Trematoda</taxon>
        <taxon>Digenea</taxon>
        <taxon>Plagiorchiida</taxon>
        <taxon>Echinostomata</taxon>
        <taxon>Echinostomatoidea</taxon>
        <taxon>Fasciolidae</taxon>
        <taxon>Fasciola</taxon>
    </lineage>
</organism>
<gene>
    <name evidence="1" type="ORF">D915_005078</name>
</gene>
<evidence type="ECO:0000313" key="2">
    <source>
        <dbReference type="Proteomes" id="UP000230066"/>
    </source>
</evidence>